<keyword evidence="3" id="KW-1185">Reference proteome</keyword>
<dbReference type="EMBL" id="ML210253">
    <property type="protein sequence ID" value="TFK21968.1"/>
    <property type="molecule type" value="Genomic_DNA"/>
</dbReference>
<organism evidence="2 3">
    <name type="scientific">Coprinopsis marcescibilis</name>
    <name type="common">Agaric fungus</name>
    <name type="synonym">Psathyrella marcescibilis</name>
    <dbReference type="NCBI Taxonomy" id="230819"/>
    <lineage>
        <taxon>Eukaryota</taxon>
        <taxon>Fungi</taxon>
        <taxon>Dikarya</taxon>
        <taxon>Basidiomycota</taxon>
        <taxon>Agaricomycotina</taxon>
        <taxon>Agaricomycetes</taxon>
        <taxon>Agaricomycetidae</taxon>
        <taxon>Agaricales</taxon>
        <taxon>Agaricineae</taxon>
        <taxon>Psathyrellaceae</taxon>
        <taxon>Coprinopsis</taxon>
    </lineage>
</organism>
<reference evidence="2 3" key="1">
    <citation type="journal article" date="2019" name="Nat. Ecol. Evol.">
        <title>Megaphylogeny resolves global patterns of mushroom evolution.</title>
        <authorList>
            <person name="Varga T."/>
            <person name="Krizsan K."/>
            <person name="Foldi C."/>
            <person name="Dima B."/>
            <person name="Sanchez-Garcia M."/>
            <person name="Sanchez-Ramirez S."/>
            <person name="Szollosi G.J."/>
            <person name="Szarkandi J.G."/>
            <person name="Papp V."/>
            <person name="Albert L."/>
            <person name="Andreopoulos W."/>
            <person name="Angelini C."/>
            <person name="Antonin V."/>
            <person name="Barry K.W."/>
            <person name="Bougher N.L."/>
            <person name="Buchanan P."/>
            <person name="Buyck B."/>
            <person name="Bense V."/>
            <person name="Catcheside P."/>
            <person name="Chovatia M."/>
            <person name="Cooper J."/>
            <person name="Damon W."/>
            <person name="Desjardin D."/>
            <person name="Finy P."/>
            <person name="Geml J."/>
            <person name="Haridas S."/>
            <person name="Hughes K."/>
            <person name="Justo A."/>
            <person name="Karasinski D."/>
            <person name="Kautmanova I."/>
            <person name="Kiss B."/>
            <person name="Kocsube S."/>
            <person name="Kotiranta H."/>
            <person name="LaButti K.M."/>
            <person name="Lechner B.E."/>
            <person name="Liimatainen K."/>
            <person name="Lipzen A."/>
            <person name="Lukacs Z."/>
            <person name="Mihaltcheva S."/>
            <person name="Morgado L.N."/>
            <person name="Niskanen T."/>
            <person name="Noordeloos M.E."/>
            <person name="Ohm R.A."/>
            <person name="Ortiz-Santana B."/>
            <person name="Ovrebo C."/>
            <person name="Racz N."/>
            <person name="Riley R."/>
            <person name="Savchenko A."/>
            <person name="Shiryaev A."/>
            <person name="Soop K."/>
            <person name="Spirin V."/>
            <person name="Szebenyi C."/>
            <person name="Tomsovsky M."/>
            <person name="Tulloss R.E."/>
            <person name="Uehling J."/>
            <person name="Grigoriev I.V."/>
            <person name="Vagvolgyi C."/>
            <person name="Papp T."/>
            <person name="Martin F.M."/>
            <person name="Miettinen O."/>
            <person name="Hibbett D.S."/>
            <person name="Nagy L.G."/>
        </authorList>
    </citation>
    <scope>NUCLEOTIDE SEQUENCE [LARGE SCALE GENOMIC DNA]</scope>
    <source>
        <strain evidence="2 3">CBS 121175</strain>
    </source>
</reference>
<dbReference type="STRING" id="230819.A0A5C3L188"/>
<sequence length="138" mass="15280">MRLQIAGSLLFASLFSTIAGLPSPIGAGVLDVYTPTVVRPCVDDVWVVGQSYQVVWDTSSPPNQITNTNGVIRLRNGNWTIHEPLAKGFKILEGTAWIKIPEVEAGNDYRIVLFGDSGNWSQRFRIVPRLSDHDCKLE</sequence>
<feature type="signal peptide" evidence="1">
    <location>
        <begin position="1"/>
        <end position="20"/>
    </location>
</feature>
<protein>
    <submittedName>
        <fullName evidence="2">Uncharacterized protein</fullName>
    </submittedName>
</protein>
<evidence type="ECO:0000256" key="1">
    <source>
        <dbReference type="SAM" id="SignalP"/>
    </source>
</evidence>
<evidence type="ECO:0000313" key="3">
    <source>
        <dbReference type="Proteomes" id="UP000307440"/>
    </source>
</evidence>
<feature type="chain" id="PRO_5023024563" evidence="1">
    <location>
        <begin position="21"/>
        <end position="138"/>
    </location>
</feature>
<evidence type="ECO:0000313" key="2">
    <source>
        <dbReference type="EMBL" id="TFK21968.1"/>
    </source>
</evidence>
<dbReference type="Proteomes" id="UP000307440">
    <property type="component" value="Unassembled WGS sequence"/>
</dbReference>
<keyword evidence="1" id="KW-0732">Signal</keyword>
<accession>A0A5C3L188</accession>
<dbReference type="AlphaFoldDB" id="A0A5C3L188"/>
<proteinExistence type="predicted"/>
<dbReference type="OrthoDB" id="2317741at2759"/>
<gene>
    <name evidence="2" type="ORF">FA15DRAFT_644801</name>
</gene>
<name>A0A5C3L188_COPMA</name>